<gene>
    <name evidence="1" type="ORF">ACFQNG_10260</name>
</gene>
<dbReference type="EMBL" id="JBHTBW010000025">
    <property type="protein sequence ID" value="MFC7441535.1"/>
    <property type="molecule type" value="Genomic_DNA"/>
</dbReference>
<proteinExistence type="predicted"/>
<dbReference type="RefSeq" id="WP_379864832.1">
    <property type="nucleotide sequence ID" value="NZ_JBHTBW010000025.1"/>
</dbReference>
<sequence length="67" mass="7697">MQKEQGELGHPALFDTAQRLVYTYERITQGKVWPEGAQSGADQANPLKKVASPSNQINDSWLRWYYK</sequence>
<accession>A0ABW2RKD7</accession>
<protein>
    <submittedName>
        <fullName evidence="1">Uncharacterized protein</fullName>
    </submittedName>
</protein>
<evidence type="ECO:0000313" key="2">
    <source>
        <dbReference type="Proteomes" id="UP001596500"/>
    </source>
</evidence>
<reference evidence="2" key="1">
    <citation type="journal article" date="2019" name="Int. J. Syst. Evol. Microbiol.">
        <title>The Global Catalogue of Microorganisms (GCM) 10K type strain sequencing project: providing services to taxonomists for standard genome sequencing and annotation.</title>
        <authorList>
            <consortium name="The Broad Institute Genomics Platform"/>
            <consortium name="The Broad Institute Genome Sequencing Center for Infectious Disease"/>
            <person name="Wu L."/>
            <person name="Ma J."/>
        </authorList>
    </citation>
    <scope>NUCLEOTIDE SEQUENCE [LARGE SCALE GENOMIC DNA]</scope>
    <source>
        <strain evidence="2">CGMCC 1.12942</strain>
    </source>
</reference>
<evidence type="ECO:0000313" key="1">
    <source>
        <dbReference type="EMBL" id="MFC7441535.1"/>
    </source>
</evidence>
<keyword evidence="2" id="KW-1185">Reference proteome</keyword>
<comment type="caution">
    <text evidence="1">The sequence shown here is derived from an EMBL/GenBank/DDBJ whole genome shotgun (WGS) entry which is preliminary data.</text>
</comment>
<name>A0ABW2RKD7_9BACL</name>
<organism evidence="1 2">
    <name type="scientific">Laceyella putida</name>
    <dbReference type="NCBI Taxonomy" id="110101"/>
    <lineage>
        <taxon>Bacteria</taxon>
        <taxon>Bacillati</taxon>
        <taxon>Bacillota</taxon>
        <taxon>Bacilli</taxon>
        <taxon>Bacillales</taxon>
        <taxon>Thermoactinomycetaceae</taxon>
        <taxon>Laceyella</taxon>
    </lineage>
</organism>
<dbReference type="Proteomes" id="UP001596500">
    <property type="component" value="Unassembled WGS sequence"/>
</dbReference>